<evidence type="ECO:0000313" key="1">
    <source>
        <dbReference type="EMBL" id="SPO04071.1"/>
    </source>
</evidence>
<dbReference type="Proteomes" id="UP001187682">
    <property type="component" value="Unassembled WGS sequence"/>
</dbReference>
<protein>
    <submittedName>
        <fullName evidence="1">Uncharacterized protein</fullName>
    </submittedName>
</protein>
<comment type="caution">
    <text evidence="1">The sequence shown here is derived from an EMBL/GenBank/DDBJ whole genome shotgun (WGS) entry which is preliminary data.</text>
</comment>
<accession>A0AAE8N099</accession>
<dbReference type="EMBL" id="ONZQ02000009">
    <property type="protein sequence ID" value="SPO04071.1"/>
    <property type="molecule type" value="Genomic_DNA"/>
</dbReference>
<reference evidence="1" key="1">
    <citation type="submission" date="2018-03" db="EMBL/GenBank/DDBJ databases">
        <authorList>
            <person name="Guldener U."/>
        </authorList>
    </citation>
    <scope>NUCLEOTIDE SEQUENCE</scope>
</reference>
<sequence length="43" mass="4594">MNSPPGARAHFIAKSAMDALELPIEGKFDIISMSCAITKSDKT</sequence>
<gene>
    <name evidence="1" type="ORF">DNG_06754</name>
</gene>
<evidence type="ECO:0000313" key="2">
    <source>
        <dbReference type="Proteomes" id="UP001187682"/>
    </source>
</evidence>
<organism evidence="1 2">
    <name type="scientific">Cephalotrichum gorgonifer</name>
    <dbReference type="NCBI Taxonomy" id="2041049"/>
    <lineage>
        <taxon>Eukaryota</taxon>
        <taxon>Fungi</taxon>
        <taxon>Dikarya</taxon>
        <taxon>Ascomycota</taxon>
        <taxon>Pezizomycotina</taxon>
        <taxon>Sordariomycetes</taxon>
        <taxon>Hypocreomycetidae</taxon>
        <taxon>Microascales</taxon>
        <taxon>Microascaceae</taxon>
        <taxon>Cephalotrichum</taxon>
    </lineage>
</organism>
<proteinExistence type="predicted"/>
<name>A0AAE8N099_9PEZI</name>
<keyword evidence="2" id="KW-1185">Reference proteome</keyword>
<dbReference type="AlphaFoldDB" id="A0AAE8N099"/>